<dbReference type="GO" id="GO:0016705">
    <property type="term" value="F:oxidoreductase activity, acting on paired donors, with incorporation or reduction of molecular oxygen"/>
    <property type="evidence" value="ECO:0007669"/>
    <property type="project" value="InterPro"/>
</dbReference>
<keyword evidence="6" id="KW-0812">Transmembrane</keyword>
<evidence type="ECO:0000256" key="6">
    <source>
        <dbReference type="SAM" id="Phobius"/>
    </source>
</evidence>
<reference evidence="7" key="1">
    <citation type="submission" date="2013-07" db="EMBL/GenBank/DDBJ databases">
        <title>The genome of Eucalyptus grandis.</title>
        <authorList>
            <person name="Schmutz J."/>
            <person name="Hayes R."/>
            <person name="Myburg A."/>
            <person name="Tuskan G."/>
            <person name="Grattapaglia D."/>
            <person name="Rokhsar D.S."/>
        </authorList>
    </citation>
    <scope>NUCLEOTIDE SEQUENCE</scope>
    <source>
        <tissue evidence="7">Leaf extractions</tissue>
    </source>
</reference>
<dbReference type="PANTHER" id="PTHR47955">
    <property type="entry name" value="CYTOCHROME P450 FAMILY 71 PROTEIN"/>
    <property type="match status" value="1"/>
</dbReference>
<keyword evidence="6" id="KW-1133">Transmembrane helix</keyword>
<dbReference type="PROSITE" id="PS00086">
    <property type="entry name" value="CYTOCHROME_P450"/>
    <property type="match status" value="1"/>
</dbReference>
<dbReference type="CDD" id="cd11072">
    <property type="entry name" value="CYP71-like"/>
    <property type="match status" value="1"/>
</dbReference>
<dbReference type="GO" id="GO:0020037">
    <property type="term" value="F:heme binding"/>
    <property type="evidence" value="ECO:0007669"/>
    <property type="project" value="InterPro"/>
</dbReference>
<dbReference type="OMA" id="QVDRTIM"/>
<comment type="similarity">
    <text evidence="1 5">Belongs to the cytochrome P450 family.</text>
</comment>
<dbReference type="SUPFAM" id="SSF48264">
    <property type="entry name" value="Cytochrome P450"/>
    <property type="match status" value="1"/>
</dbReference>
<dbReference type="STRING" id="71139.A0A059CXR3"/>
<comment type="cofactor">
    <cofactor evidence="4">
        <name>heme</name>
        <dbReference type="ChEBI" id="CHEBI:30413"/>
    </cofactor>
</comment>
<evidence type="ECO:0000256" key="4">
    <source>
        <dbReference type="PIRSR" id="PIRSR602401-1"/>
    </source>
</evidence>
<evidence type="ECO:0000256" key="2">
    <source>
        <dbReference type="ARBA" id="ARBA00022723"/>
    </source>
</evidence>
<dbReference type="Gene3D" id="1.10.630.10">
    <property type="entry name" value="Cytochrome P450"/>
    <property type="match status" value="1"/>
</dbReference>
<keyword evidence="5" id="KW-0560">Oxidoreductase</keyword>
<evidence type="ECO:0000256" key="5">
    <source>
        <dbReference type="RuleBase" id="RU000461"/>
    </source>
</evidence>
<keyword evidence="4 5" id="KW-0349">Heme</keyword>
<dbReference type="FunCoup" id="A0A059CXR3">
    <property type="interactions" value="762"/>
</dbReference>
<dbReference type="EMBL" id="KK198754">
    <property type="protein sequence ID" value="KCW83268.1"/>
    <property type="molecule type" value="Genomic_DNA"/>
</dbReference>
<sequence>MMSSALLRQYLYPLLIPFTFCILLLFKWLLSPSTTQKHHHPPPSPPRLPILGNLHQIGSRPHSSLANLSRKHGPLMLLRLGRVPVLVVSSADAAREIMKTHDLIFANRPKSKIFEKLVYDYKDVSMAPYGEYWRQMKSVFVLQLLSNKRVQSFRLVREEEVANLIADIEGLLSSASPTTVNLGERFAALTNDVVCRVALGRKYGGKRFKAILMEFVELLGALSFGDYIPWLAWVDRVSGLDERLDKVAKELDGFLDEVVEEHVEKRMNCEGGVDVQEGKEDFVDILLSIQKDSSVGFSIDKITIKALILDAFAAGTDTTYTALEWAMTELLRHPNAMRQAQAEVRRIAGHKSSITEEDLDQMCYLKAVIKETLRSHPPIPLLIPRESTQDTKVTGYDVAARTRVIVNAWAIGRDPSLWDSPDEFRPERFLNSSINFQGHDFELIPFGAGRRGCPGIAFAIVVDELVLANLLHKFDWRLPDGVGQLDMTESTGLTIHKKFPLIASAAIATL</sequence>
<feature type="binding site" description="axial binding residue" evidence="4">
    <location>
        <position position="453"/>
    </location>
    <ligand>
        <name>heme</name>
        <dbReference type="ChEBI" id="CHEBI:30413"/>
    </ligand>
    <ligandPart>
        <name>Fe</name>
        <dbReference type="ChEBI" id="CHEBI:18248"/>
    </ligandPart>
</feature>
<dbReference type="OrthoDB" id="1470350at2759"/>
<evidence type="ECO:0000256" key="1">
    <source>
        <dbReference type="ARBA" id="ARBA00010617"/>
    </source>
</evidence>
<dbReference type="AlphaFoldDB" id="A0A059CXR3"/>
<protein>
    <submittedName>
        <fullName evidence="7">Uncharacterized protein</fullName>
    </submittedName>
</protein>
<proteinExistence type="inferred from homology"/>
<evidence type="ECO:0000256" key="3">
    <source>
        <dbReference type="ARBA" id="ARBA00023004"/>
    </source>
</evidence>
<organism evidence="7">
    <name type="scientific">Eucalyptus grandis</name>
    <name type="common">Flooded gum</name>
    <dbReference type="NCBI Taxonomy" id="71139"/>
    <lineage>
        <taxon>Eukaryota</taxon>
        <taxon>Viridiplantae</taxon>
        <taxon>Streptophyta</taxon>
        <taxon>Embryophyta</taxon>
        <taxon>Tracheophyta</taxon>
        <taxon>Spermatophyta</taxon>
        <taxon>Magnoliopsida</taxon>
        <taxon>eudicotyledons</taxon>
        <taxon>Gunneridae</taxon>
        <taxon>Pentapetalae</taxon>
        <taxon>rosids</taxon>
        <taxon>malvids</taxon>
        <taxon>Myrtales</taxon>
        <taxon>Myrtaceae</taxon>
        <taxon>Myrtoideae</taxon>
        <taxon>Eucalypteae</taxon>
        <taxon>Eucalyptus</taxon>
    </lineage>
</organism>
<keyword evidence="3 4" id="KW-0408">Iron</keyword>
<name>A0A059CXR3_EUCGR</name>
<dbReference type="EMBL" id="KK198754">
    <property type="protein sequence ID" value="KCW83267.1"/>
    <property type="molecule type" value="Genomic_DNA"/>
</dbReference>
<keyword evidence="6" id="KW-0472">Membrane</keyword>
<dbReference type="eggNOG" id="KOG0156">
    <property type="taxonomic scope" value="Eukaryota"/>
</dbReference>
<evidence type="ECO:0000313" key="7">
    <source>
        <dbReference type="EMBL" id="KCW83268.1"/>
    </source>
</evidence>
<keyword evidence="5" id="KW-0503">Monooxygenase</keyword>
<dbReference type="GO" id="GO:0005506">
    <property type="term" value="F:iron ion binding"/>
    <property type="evidence" value="ECO:0007669"/>
    <property type="project" value="InterPro"/>
</dbReference>
<dbReference type="Gramene" id="KCW83267">
    <property type="protein sequence ID" value="KCW83267"/>
    <property type="gene ID" value="EUGRSUZ_B00204"/>
</dbReference>
<dbReference type="PRINTS" id="PR00463">
    <property type="entry name" value="EP450I"/>
</dbReference>
<dbReference type="InterPro" id="IPR017972">
    <property type="entry name" value="Cyt_P450_CS"/>
</dbReference>
<dbReference type="FunFam" id="1.10.630.10:FF:000011">
    <property type="entry name" value="Cytochrome P450 83B1"/>
    <property type="match status" value="1"/>
</dbReference>
<dbReference type="Gramene" id="KCW83268">
    <property type="protein sequence ID" value="KCW83268"/>
    <property type="gene ID" value="EUGRSUZ_B00204"/>
</dbReference>
<gene>
    <name evidence="7" type="ORF">EUGRSUZ_B00204</name>
</gene>
<dbReference type="Pfam" id="PF00067">
    <property type="entry name" value="p450"/>
    <property type="match status" value="1"/>
</dbReference>
<dbReference type="PRINTS" id="PR00385">
    <property type="entry name" value="P450"/>
</dbReference>
<feature type="transmembrane region" description="Helical" evidence="6">
    <location>
        <begin position="12"/>
        <end position="30"/>
    </location>
</feature>
<dbReference type="PANTHER" id="PTHR47955:SF15">
    <property type="entry name" value="CYTOCHROME P450 71A2-LIKE"/>
    <property type="match status" value="1"/>
</dbReference>
<dbReference type="InterPro" id="IPR036396">
    <property type="entry name" value="Cyt_P450_sf"/>
</dbReference>
<accession>A0A059CXR3</accession>
<dbReference type="KEGG" id="egr:104417570"/>
<dbReference type="InterPro" id="IPR001128">
    <property type="entry name" value="Cyt_P450"/>
</dbReference>
<keyword evidence="2 4" id="KW-0479">Metal-binding</keyword>
<dbReference type="InterPro" id="IPR002401">
    <property type="entry name" value="Cyt_P450_E_grp-I"/>
</dbReference>
<dbReference type="GO" id="GO:0004497">
    <property type="term" value="F:monooxygenase activity"/>
    <property type="evidence" value="ECO:0007669"/>
    <property type="project" value="UniProtKB-KW"/>
</dbReference>